<feature type="transmembrane region" description="Helical" evidence="1">
    <location>
        <begin position="229"/>
        <end position="251"/>
    </location>
</feature>
<keyword evidence="1" id="KW-0472">Membrane</keyword>
<name>A0A9P8UER9_9PEZI</name>
<feature type="transmembrane region" description="Helical" evidence="1">
    <location>
        <begin position="485"/>
        <end position="507"/>
    </location>
</feature>
<feature type="transmembrane region" description="Helical" evidence="1">
    <location>
        <begin position="132"/>
        <end position="153"/>
    </location>
</feature>
<sequence length="632" mass="70636">MDAIWECNQVRPTGEFKSDIENVWTLLVFFVPSCIAIAALLVHYAFLHKPLDQLTWWDVNPVDVVVLQWFRDTLGRLGVSFGYLDRRDKDDGFRAAFDQFMLTLADVHVGFGLAILAYGFSSLLQGFTAYDWWLMVGLAWFAVTTNLVMLIGLRDFLQYHPGKRAWRLCLIVGLIAVLAFCMVPISGVRRAMTAYGHGSKHDILATNILCFFPGREEGPLVEELGQATLGWSTIAGCLGLVVALAVVTITLERRNGILRTWIEHYRGEMRESFSSDQNLCIRCEQRFILLVMRPCVALWLIIRAYLDILNSVLAQLSCAVALLAWVTLRFLDLLQLQHFGKSETSIELAHFIAFIMLLAPLKSLVEYIYTACRKFQGFRFRIRWPSWRNSSRGQYQPCESVADESDYGETGASEEADKLLSGSSRTSSRRRTGLKLPMRFKFYLETEWYVKAVPVAGVSCLAQLILMFILATVGGELPIVAVSHLAPWFVAFAPSQVVLFILAAMVIEEKGRSTESKRVAYWVSSVIFGAASVASAVDSIYGLGGFPMSYIGMATLALMIVTYVLYGCISKPGSLAKGKGVSDGGMDEESALLGSKVQVKIPVRRSKRYQAHTRRLSKQSIKDYGTMVKPSN</sequence>
<dbReference type="GeneID" id="70136729"/>
<feature type="transmembrane region" description="Helical" evidence="1">
    <location>
        <begin position="23"/>
        <end position="47"/>
    </location>
</feature>
<dbReference type="OrthoDB" id="5427664at2759"/>
<feature type="transmembrane region" description="Helical" evidence="1">
    <location>
        <begin position="96"/>
        <end position="120"/>
    </location>
</feature>
<evidence type="ECO:0000313" key="3">
    <source>
        <dbReference type="Proteomes" id="UP000758603"/>
    </source>
</evidence>
<comment type="caution">
    <text evidence="2">The sequence shown here is derived from an EMBL/GenBank/DDBJ whole genome shotgun (WGS) entry which is preliminary data.</text>
</comment>
<keyword evidence="1" id="KW-0812">Transmembrane</keyword>
<organism evidence="2 3">
    <name type="scientific">Truncatella angustata</name>
    <dbReference type="NCBI Taxonomy" id="152316"/>
    <lineage>
        <taxon>Eukaryota</taxon>
        <taxon>Fungi</taxon>
        <taxon>Dikarya</taxon>
        <taxon>Ascomycota</taxon>
        <taxon>Pezizomycotina</taxon>
        <taxon>Sordariomycetes</taxon>
        <taxon>Xylariomycetidae</taxon>
        <taxon>Amphisphaeriales</taxon>
        <taxon>Sporocadaceae</taxon>
        <taxon>Truncatella</taxon>
    </lineage>
</organism>
<feature type="transmembrane region" description="Helical" evidence="1">
    <location>
        <begin position="312"/>
        <end position="331"/>
    </location>
</feature>
<dbReference type="RefSeq" id="XP_045955123.1">
    <property type="nucleotide sequence ID" value="XM_046107838.1"/>
</dbReference>
<feature type="transmembrane region" description="Helical" evidence="1">
    <location>
        <begin position="519"/>
        <end position="537"/>
    </location>
</feature>
<evidence type="ECO:0000256" key="1">
    <source>
        <dbReference type="SAM" id="Phobius"/>
    </source>
</evidence>
<dbReference type="AlphaFoldDB" id="A0A9P8UER9"/>
<feature type="transmembrane region" description="Helical" evidence="1">
    <location>
        <begin position="448"/>
        <end position="473"/>
    </location>
</feature>
<proteinExistence type="predicted"/>
<keyword evidence="1" id="KW-1133">Transmembrane helix</keyword>
<protein>
    <recommendedName>
        <fullName evidence="4">Transmembrane protein</fullName>
    </recommendedName>
</protein>
<evidence type="ECO:0008006" key="4">
    <source>
        <dbReference type="Google" id="ProtNLM"/>
    </source>
</evidence>
<gene>
    <name evidence="2" type="ORF">BKA67DRAFT_661578</name>
</gene>
<accession>A0A9P8UER9</accession>
<evidence type="ECO:0000313" key="2">
    <source>
        <dbReference type="EMBL" id="KAH6648616.1"/>
    </source>
</evidence>
<reference evidence="2" key="1">
    <citation type="journal article" date="2021" name="Nat. Commun.">
        <title>Genetic determinants of endophytism in the Arabidopsis root mycobiome.</title>
        <authorList>
            <person name="Mesny F."/>
            <person name="Miyauchi S."/>
            <person name="Thiergart T."/>
            <person name="Pickel B."/>
            <person name="Atanasova L."/>
            <person name="Karlsson M."/>
            <person name="Huettel B."/>
            <person name="Barry K.W."/>
            <person name="Haridas S."/>
            <person name="Chen C."/>
            <person name="Bauer D."/>
            <person name="Andreopoulos W."/>
            <person name="Pangilinan J."/>
            <person name="LaButti K."/>
            <person name="Riley R."/>
            <person name="Lipzen A."/>
            <person name="Clum A."/>
            <person name="Drula E."/>
            <person name="Henrissat B."/>
            <person name="Kohler A."/>
            <person name="Grigoriev I.V."/>
            <person name="Martin F.M."/>
            <person name="Hacquard S."/>
        </authorList>
    </citation>
    <scope>NUCLEOTIDE SEQUENCE</scope>
    <source>
        <strain evidence="2">MPI-SDFR-AT-0073</strain>
    </source>
</reference>
<dbReference type="EMBL" id="JAGPXC010000007">
    <property type="protein sequence ID" value="KAH6648616.1"/>
    <property type="molecule type" value="Genomic_DNA"/>
</dbReference>
<dbReference type="Proteomes" id="UP000758603">
    <property type="component" value="Unassembled WGS sequence"/>
</dbReference>
<keyword evidence="3" id="KW-1185">Reference proteome</keyword>
<feature type="transmembrane region" description="Helical" evidence="1">
    <location>
        <begin position="165"/>
        <end position="185"/>
    </location>
</feature>
<feature type="transmembrane region" description="Helical" evidence="1">
    <location>
        <begin position="549"/>
        <end position="569"/>
    </location>
</feature>